<feature type="domain" description="FYVE-type" evidence="5">
    <location>
        <begin position="253"/>
        <end position="302"/>
    </location>
</feature>
<dbReference type="Proteomes" id="UP000481153">
    <property type="component" value="Unassembled WGS sequence"/>
</dbReference>
<keyword evidence="2 4" id="KW-0863">Zinc-finger</keyword>
<dbReference type="PANTHER" id="PTHR13510">
    <property type="entry name" value="FYVE-FINGER-CONTAINING RAB5 EFFECTOR PROTEIN RABENOSYN-5-RELATED"/>
    <property type="match status" value="1"/>
</dbReference>
<dbReference type="PANTHER" id="PTHR13510:SF44">
    <property type="entry name" value="RABENOSYN-5"/>
    <property type="match status" value="1"/>
</dbReference>
<dbReference type="EMBL" id="VJMJ01000013">
    <property type="protein sequence ID" value="KAF0743547.1"/>
    <property type="molecule type" value="Genomic_DNA"/>
</dbReference>
<sequence length="449" mass="49856">MMPQSGAGDLEPTSEQYVEFSMRTQSLVNETILLTANRVGFYGQKVLDKMGLQVFAEKGVSTVCRGHLSMTLADVQYALYAATTDEVQTVAAILYGQQYEDAAVVHVAEMSSADDPFQFLGVKRVRLAKKGVFAKPTQSVYVEACGTRRDGGITRLYQVVEFVDVNYLLARTLLPVCTSISVFEPHPLDPKCVHVYSKVLYSKETPAYLMQIHHHTAYWQRHIALQSLPVARRLVSESSLTDPHVPRSTPKVCAVCDSPFKKLRPKHHCRRCCCTMCHACSIPIQLPSAMFKYCTRCVLQARTRDDGIEQAIGSRLSDHEFLSTLRPIEILPTVVAEALPPSPVIPPASPVKLPASPVKLPASPVKPPAPRIQQEAQVQALQRITSSLAEQEFLLLSMREALEVQHHANPVHVPEPLSTKRLDTTNTVLLPEPLLPTRSDAPDSRFEYL</sequence>
<evidence type="ECO:0000313" key="6">
    <source>
        <dbReference type="EMBL" id="KAF0743547.1"/>
    </source>
</evidence>
<dbReference type="InterPro" id="IPR011011">
    <property type="entry name" value="Znf_FYVE_PHD"/>
</dbReference>
<dbReference type="InterPro" id="IPR052727">
    <property type="entry name" value="Rab4/Rab5_effector"/>
</dbReference>
<name>A0A6G0XT15_9STRA</name>
<gene>
    <name evidence="6" type="ORF">Ae201684_001696</name>
</gene>
<dbReference type="SUPFAM" id="SSF57903">
    <property type="entry name" value="FYVE/PHD zinc finger"/>
    <property type="match status" value="1"/>
</dbReference>
<dbReference type="AlphaFoldDB" id="A0A6G0XT15"/>
<proteinExistence type="predicted"/>
<dbReference type="InterPro" id="IPR013083">
    <property type="entry name" value="Znf_RING/FYVE/PHD"/>
</dbReference>
<evidence type="ECO:0000256" key="2">
    <source>
        <dbReference type="ARBA" id="ARBA00022771"/>
    </source>
</evidence>
<evidence type="ECO:0000259" key="5">
    <source>
        <dbReference type="PROSITE" id="PS50178"/>
    </source>
</evidence>
<organism evidence="6 7">
    <name type="scientific">Aphanomyces euteiches</name>
    <dbReference type="NCBI Taxonomy" id="100861"/>
    <lineage>
        <taxon>Eukaryota</taxon>
        <taxon>Sar</taxon>
        <taxon>Stramenopiles</taxon>
        <taxon>Oomycota</taxon>
        <taxon>Saprolegniomycetes</taxon>
        <taxon>Saprolegniales</taxon>
        <taxon>Verrucalvaceae</taxon>
        <taxon>Aphanomyces</taxon>
    </lineage>
</organism>
<dbReference type="InterPro" id="IPR017455">
    <property type="entry name" value="Znf_FYVE-rel"/>
</dbReference>
<keyword evidence="1" id="KW-0479">Metal-binding</keyword>
<dbReference type="PROSITE" id="PS50178">
    <property type="entry name" value="ZF_FYVE"/>
    <property type="match status" value="1"/>
</dbReference>
<reference evidence="6 7" key="1">
    <citation type="submission" date="2019-07" db="EMBL/GenBank/DDBJ databases">
        <title>Genomics analysis of Aphanomyces spp. identifies a new class of oomycete effector associated with host adaptation.</title>
        <authorList>
            <person name="Gaulin E."/>
        </authorList>
    </citation>
    <scope>NUCLEOTIDE SEQUENCE [LARGE SCALE GENOMIC DNA]</scope>
    <source>
        <strain evidence="6 7">ATCC 201684</strain>
    </source>
</reference>
<comment type="caution">
    <text evidence="6">The sequence shown here is derived from an EMBL/GenBank/DDBJ whole genome shotgun (WGS) entry which is preliminary data.</text>
</comment>
<protein>
    <recommendedName>
        <fullName evidence="5">FYVE-type domain-containing protein</fullName>
    </recommendedName>
</protein>
<evidence type="ECO:0000256" key="1">
    <source>
        <dbReference type="ARBA" id="ARBA00022723"/>
    </source>
</evidence>
<keyword evidence="7" id="KW-1185">Reference proteome</keyword>
<dbReference type="Gene3D" id="3.30.40.10">
    <property type="entry name" value="Zinc/RING finger domain, C3HC4 (zinc finger)"/>
    <property type="match status" value="1"/>
</dbReference>
<evidence type="ECO:0000313" key="7">
    <source>
        <dbReference type="Proteomes" id="UP000481153"/>
    </source>
</evidence>
<dbReference type="VEuPathDB" id="FungiDB:AeMF1_004818"/>
<evidence type="ECO:0000256" key="4">
    <source>
        <dbReference type="PROSITE-ProRule" id="PRU00091"/>
    </source>
</evidence>
<dbReference type="GO" id="GO:0008270">
    <property type="term" value="F:zinc ion binding"/>
    <property type="evidence" value="ECO:0007669"/>
    <property type="project" value="UniProtKB-KW"/>
</dbReference>
<evidence type="ECO:0000256" key="3">
    <source>
        <dbReference type="ARBA" id="ARBA00022833"/>
    </source>
</evidence>
<accession>A0A6G0XT15</accession>
<keyword evidence="3" id="KW-0862">Zinc</keyword>
<dbReference type="CDD" id="cd00065">
    <property type="entry name" value="FYVE_like_SF"/>
    <property type="match status" value="1"/>
</dbReference>